<dbReference type="InterPro" id="IPR022893">
    <property type="entry name" value="Shikimate_DH_fam"/>
</dbReference>
<feature type="domain" description="Quinate/shikimate 5-dehydrogenase/glutamyl-tRNA reductase" evidence="9">
    <location>
        <begin position="121"/>
        <end position="188"/>
    </location>
</feature>
<comment type="pathway">
    <text evidence="1 8">Metabolic intermediate biosynthesis; chorismate biosynthesis; chorismate from D-erythrose 4-phosphate and phosphoenolpyruvate: step 4/7.</text>
</comment>
<dbReference type="STRING" id="1121451.DESAM_20740"/>
<dbReference type="Pfam" id="PF01488">
    <property type="entry name" value="Shikimate_DH"/>
    <property type="match status" value="1"/>
</dbReference>
<dbReference type="PATRIC" id="fig|1121451.3.peg.1001"/>
<dbReference type="RefSeq" id="WP_015335632.1">
    <property type="nucleotide sequence ID" value="NC_020055.1"/>
</dbReference>
<dbReference type="PANTHER" id="PTHR21089:SF1">
    <property type="entry name" value="BIFUNCTIONAL 3-DEHYDROQUINATE DEHYDRATASE_SHIKIMATE DEHYDROGENASE, CHLOROPLASTIC"/>
    <property type="match status" value="1"/>
</dbReference>
<feature type="domain" description="SDH C-terminal" evidence="11">
    <location>
        <begin position="239"/>
        <end position="269"/>
    </location>
</feature>
<evidence type="ECO:0000259" key="11">
    <source>
        <dbReference type="Pfam" id="PF18317"/>
    </source>
</evidence>
<dbReference type="GO" id="GO:0008652">
    <property type="term" value="P:amino acid biosynthetic process"/>
    <property type="evidence" value="ECO:0007669"/>
    <property type="project" value="UniProtKB-KW"/>
</dbReference>
<keyword evidence="5 8" id="KW-0560">Oxidoreductase</keyword>
<dbReference type="HAMAP" id="MF_00222">
    <property type="entry name" value="Shikimate_DH_AroE"/>
    <property type="match status" value="1"/>
</dbReference>
<comment type="subunit">
    <text evidence="8">Homodimer.</text>
</comment>
<dbReference type="InterPro" id="IPR013708">
    <property type="entry name" value="Shikimate_DH-bd_N"/>
</dbReference>
<dbReference type="Pfam" id="PF18317">
    <property type="entry name" value="SDH_C"/>
    <property type="match status" value="1"/>
</dbReference>
<dbReference type="Proteomes" id="UP000010808">
    <property type="component" value="Chromosome"/>
</dbReference>
<dbReference type="InterPro" id="IPR036291">
    <property type="entry name" value="NAD(P)-bd_dom_sf"/>
</dbReference>
<evidence type="ECO:0000256" key="7">
    <source>
        <dbReference type="ARBA" id="ARBA00049442"/>
    </source>
</evidence>
<name>L0R9Y6_9BACT</name>
<feature type="binding site" evidence="8">
    <location>
        <position position="107"/>
    </location>
    <ligand>
        <name>shikimate</name>
        <dbReference type="ChEBI" id="CHEBI:36208"/>
    </ligand>
</feature>
<dbReference type="UniPathway" id="UPA00053">
    <property type="reaction ID" value="UER00087"/>
</dbReference>
<dbReference type="EC" id="1.1.1.25" evidence="2 8"/>
<evidence type="ECO:0000256" key="5">
    <source>
        <dbReference type="ARBA" id="ARBA00023002"/>
    </source>
</evidence>
<dbReference type="InterPro" id="IPR011342">
    <property type="entry name" value="Shikimate_DH"/>
</dbReference>
<feature type="binding site" evidence="8">
    <location>
        <position position="92"/>
    </location>
    <ligand>
        <name>shikimate</name>
        <dbReference type="ChEBI" id="CHEBI:36208"/>
    </ligand>
</feature>
<evidence type="ECO:0000256" key="4">
    <source>
        <dbReference type="ARBA" id="ARBA00022857"/>
    </source>
</evidence>
<dbReference type="SUPFAM" id="SSF51735">
    <property type="entry name" value="NAD(P)-binding Rossmann-fold domains"/>
    <property type="match status" value="1"/>
</dbReference>
<keyword evidence="3 8" id="KW-0028">Amino-acid biosynthesis</keyword>
<feature type="domain" description="Shikimate dehydrogenase substrate binding N-terminal" evidence="10">
    <location>
        <begin position="12"/>
        <end position="94"/>
    </location>
</feature>
<dbReference type="CDD" id="cd01065">
    <property type="entry name" value="NAD_bind_Shikimate_DH"/>
    <property type="match status" value="1"/>
</dbReference>
<feature type="binding site" evidence="8">
    <location>
        <position position="246"/>
    </location>
    <ligand>
        <name>shikimate</name>
        <dbReference type="ChEBI" id="CHEBI:36208"/>
    </ligand>
</feature>
<dbReference type="Pfam" id="PF08501">
    <property type="entry name" value="Shikimate_dh_N"/>
    <property type="match status" value="1"/>
</dbReference>
<dbReference type="GO" id="GO:0009423">
    <property type="term" value="P:chorismate biosynthetic process"/>
    <property type="evidence" value="ECO:0007669"/>
    <property type="project" value="UniProtKB-UniRule"/>
</dbReference>
<feature type="binding site" evidence="8">
    <location>
        <position position="216"/>
    </location>
    <ligand>
        <name>NADP(+)</name>
        <dbReference type="ChEBI" id="CHEBI:58349"/>
    </ligand>
</feature>
<dbReference type="GO" id="GO:0019632">
    <property type="term" value="P:shikimate metabolic process"/>
    <property type="evidence" value="ECO:0007669"/>
    <property type="project" value="InterPro"/>
</dbReference>
<evidence type="ECO:0000256" key="3">
    <source>
        <dbReference type="ARBA" id="ARBA00022605"/>
    </source>
</evidence>
<keyword evidence="6 8" id="KW-0057">Aromatic amino acid biosynthesis</keyword>
<accession>L0R9Y6</accession>
<feature type="binding site" evidence="8">
    <location>
        <begin position="20"/>
        <end position="22"/>
    </location>
    <ligand>
        <name>shikimate</name>
        <dbReference type="ChEBI" id="CHEBI:36208"/>
    </ligand>
</feature>
<evidence type="ECO:0000256" key="8">
    <source>
        <dbReference type="HAMAP-Rule" id="MF_00222"/>
    </source>
</evidence>
<dbReference type="PANTHER" id="PTHR21089">
    <property type="entry name" value="SHIKIMATE DEHYDROGENASE"/>
    <property type="match status" value="1"/>
</dbReference>
<dbReference type="GO" id="GO:0005829">
    <property type="term" value="C:cytosol"/>
    <property type="evidence" value="ECO:0007669"/>
    <property type="project" value="TreeGrafter"/>
</dbReference>
<comment type="catalytic activity">
    <reaction evidence="7 8">
        <text>shikimate + NADP(+) = 3-dehydroshikimate + NADPH + H(+)</text>
        <dbReference type="Rhea" id="RHEA:17737"/>
        <dbReference type="ChEBI" id="CHEBI:15378"/>
        <dbReference type="ChEBI" id="CHEBI:16630"/>
        <dbReference type="ChEBI" id="CHEBI:36208"/>
        <dbReference type="ChEBI" id="CHEBI:57783"/>
        <dbReference type="ChEBI" id="CHEBI:58349"/>
        <dbReference type="EC" id="1.1.1.25"/>
    </reaction>
</comment>
<dbReference type="Gene3D" id="3.40.50.720">
    <property type="entry name" value="NAD(P)-binding Rossmann-like Domain"/>
    <property type="match status" value="1"/>
</dbReference>
<feature type="binding site" evidence="8">
    <location>
        <position position="67"/>
    </location>
    <ligand>
        <name>shikimate</name>
        <dbReference type="ChEBI" id="CHEBI:36208"/>
    </ligand>
</feature>
<keyword evidence="13" id="KW-1185">Reference proteome</keyword>
<feature type="binding site" evidence="8">
    <location>
        <position position="83"/>
    </location>
    <ligand>
        <name>NADP(+)</name>
        <dbReference type="ChEBI" id="CHEBI:58349"/>
    </ligand>
</feature>
<dbReference type="GO" id="GO:0050661">
    <property type="term" value="F:NADP binding"/>
    <property type="evidence" value="ECO:0007669"/>
    <property type="project" value="InterPro"/>
</dbReference>
<organism evidence="12 13">
    <name type="scientific">Maridesulfovibrio hydrothermalis AM13 = DSM 14728</name>
    <dbReference type="NCBI Taxonomy" id="1121451"/>
    <lineage>
        <taxon>Bacteria</taxon>
        <taxon>Pseudomonadati</taxon>
        <taxon>Thermodesulfobacteriota</taxon>
        <taxon>Desulfovibrionia</taxon>
        <taxon>Desulfovibrionales</taxon>
        <taxon>Desulfovibrionaceae</taxon>
        <taxon>Maridesulfovibrio</taxon>
    </lineage>
</organism>
<dbReference type="Gene3D" id="3.40.50.10860">
    <property type="entry name" value="Leucine Dehydrogenase, chain A, domain 1"/>
    <property type="match status" value="1"/>
</dbReference>
<dbReference type="InterPro" id="IPR006151">
    <property type="entry name" value="Shikm_DH/Glu-tRNA_Rdtase"/>
</dbReference>
<feature type="binding site" evidence="8">
    <location>
        <position position="239"/>
    </location>
    <ligand>
        <name>NADP(+)</name>
        <dbReference type="ChEBI" id="CHEBI:58349"/>
    </ligand>
</feature>
<sequence>MNVFQPDKLFGIIGHPLGHTMSPLLHNWGFAQQNIRAVYMAWPTQPESIENFMHTFRTLPVSGASVTIPHKISVMDYIDKLTDRAKAIGAVNTLYWRNDQVIGDNTDTAGVSEPLRPHCAQVKKALLIGAGGASRAAIVGLQSLQIEEIHITNRTQSKAGDLAEEFNVSTVDWDNRGDQHYDLIVNSTSLGMSGKLEKINPMILDNQDANTIVYDLVYNPLETVLLREAAARKCKTIHGIEMFLHQGLAQFKIWTGYDLDETAARKLLLSRL</sequence>
<feature type="active site" description="Proton acceptor" evidence="8">
    <location>
        <position position="71"/>
    </location>
</feature>
<keyword evidence="4 8" id="KW-0521">NADP</keyword>
<dbReference type="InterPro" id="IPR046346">
    <property type="entry name" value="Aminoacid_DH-like_N_sf"/>
</dbReference>
<dbReference type="SUPFAM" id="SSF53223">
    <property type="entry name" value="Aminoacid dehydrogenase-like, N-terminal domain"/>
    <property type="match status" value="1"/>
</dbReference>
<dbReference type="KEGG" id="dhy:DESAM_20740"/>
<dbReference type="EMBL" id="FO203522">
    <property type="protein sequence ID" value="CCO23027.1"/>
    <property type="molecule type" value="Genomic_DNA"/>
</dbReference>
<dbReference type="NCBIfam" id="TIGR00507">
    <property type="entry name" value="aroE"/>
    <property type="match status" value="1"/>
</dbReference>
<dbReference type="AlphaFoldDB" id="L0R9Y6"/>
<dbReference type="GO" id="GO:0009073">
    <property type="term" value="P:aromatic amino acid family biosynthetic process"/>
    <property type="evidence" value="ECO:0007669"/>
    <property type="project" value="UniProtKB-KW"/>
</dbReference>
<protein>
    <recommendedName>
        <fullName evidence="2 8">Shikimate dehydrogenase (NADP(+))</fullName>
        <shortName evidence="8">SDH</shortName>
        <ecNumber evidence="2 8">1.1.1.25</ecNumber>
    </recommendedName>
</protein>
<evidence type="ECO:0000313" key="12">
    <source>
        <dbReference type="EMBL" id="CCO23027.1"/>
    </source>
</evidence>
<dbReference type="InterPro" id="IPR041121">
    <property type="entry name" value="SDH_C"/>
</dbReference>
<dbReference type="HOGENOM" id="CLU_044063_3_1_7"/>
<dbReference type="eggNOG" id="COG0169">
    <property type="taxonomic scope" value="Bacteria"/>
</dbReference>
<comment type="similarity">
    <text evidence="8">Belongs to the shikimate dehydrogenase family.</text>
</comment>
<gene>
    <name evidence="8 12" type="primary">aroE</name>
    <name evidence="12" type="ORF">DESAM_20740</name>
</gene>
<evidence type="ECO:0000256" key="2">
    <source>
        <dbReference type="ARBA" id="ARBA00012962"/>
    </source>
</evidence>
<evidence type="ECO:0000313" key="13">
    <source>
        <dbReference type="Proteomes" id="UP000010808"/>
    </source>
</evidence>
<evidence type="ECO:0000256" key="6">
    <source>
        <dbReference type="ARBA" id="ARBA00023141"/>
    </source>
</evidence>
<comment type="function">
    <text evidence="8">Involved in the biosynthesis of the chorismate, which leads to the biosynthesis of aromatic amino acids. Catalyzes the reversible NADPH linked reduction of 3-dehydroshikimate (DHSA) to yield shikimate (SA).</text>
</comment>
<evidence type="ECO:0000256" key="1">
    <source>
        <dbReference type="ARBA" id="ARBA00004871"/>
    </source>
</evidence>
<reference evidence="12 13" key="1">
    <citation type="submission" date="2012-10" db="EMBL/GenBank/DDBJ databases">
        <authorList>
            <person name="Genoscope - CEA"/>
        </authorList>
    </citation>
    <scope>NUCLEOTIDE SEQUENCE [LARGE SCALE GENOMIC DNA]</scope>
    <source>
        <strain evidence="13">AM13 / DSM 14728</strain>
    </source>
</reference>
<evidence type="ECO:0000259" key="9">
    <source>
        <dbReference type="Pfam" id="PF01488"/>
    </source>
</evidence>
<dbReference type="GO" id="GO:0004764">
    <property type="term" value="F:shikimate 3-dehydrogenase (NADP+) activity"/>
    <property type="evidence" value="ECO:0007669"/>
    <property type="project" value="UniProtKB-UniRule"/>
</dbReference>
<proteinExistence type="inferred from homology"/>
<feature type="binding site" evidence="8">
    <location>
        <position position="218"/>
    </location>
    <ligand>
        <name>shikimate</name>
        <dbReference type="ChEBI" id="CHEBI:36208"/>
    </ligand>
</feature>
<dbReference type="OrthoDB" id="9792692at2"/>
<feature type="binding site" evidence="8">
    <location>
        <begin position="129"/>
        <end position="133"/>
    </location>
    <ligand>
        <name>NADP(+)</name>
        <dbReference type="ChEBI" id="CHEBI:58349"/>
    </ligand>
</feature>
<feature type="binding site" evidence="8">
    <location>
        <begin position="153"/>
        <end position="158"/>
    </location>
    <ligand>
        <name>NADP(+)</name>
        <dbReference type="ChEBI" id="CHEBI:58349"/>
    </ligand>
</feature>
<evidence type="ECO:0000259" key="10">
    <source>
        <dbReference type="Pfam" id="PF08501"/>
    </source>
</evidence>